<evidence type="ECO:0000256" key="9">
    <source>
        <dbReference type="ARBA" id="ARBA00023310"/>
    </source>
</evidence>
<dbReference type="Pfam" id="PF00430">
    <property type="entry name" value="ATP-synt_B"/>
    <property type="match status" value="1"/>
</dbReference>
<evidence type="ECO:0000256" key="8">
    <source>
        <dbReference type="ARBA" id="ARBA00023136"/>
    </source>
</evidence>
<dbReference type="GO" id="GO:0012505">
    <property type="term" value="C:endomembrane system"/>
    <property type="evidence" value="ECO:0007669"/>
    <property type="project" value="UniProtKB-SubCell"/>
</dbReference>
<keyword evidence="2 13" id="KW-0813">Transport</keyword>
<dbReference type="Proteomes" id="UP000184517">
    <property type="component" value="Unassembled WGS sequence"/>
</dbReference>
<keyword evidence="4 13" id="KW-0812">Transmembrane</keyword>
<dbReference type="HAMAP" id="MF_01398">
    <property type="entry name" value="ATP_synth_b_bprime"/>
    <property type="match status" value="1"/>
</dbReference>
<feature type="transmembrane region" description="Helical" evidence="13">
    <location>
        <begin position="6"/>
        <end position="22"/>
    </location>
</feature>
<evidence type="ECO:0000313" key="15">
    <source>
        <dbReference type="EMBL" id="SHG77553.1"/>
    </source>
</evidence>
<keyword evidence="13" id="KW-1003">Cell membrane</keyword>
<comment type="subunit">
    <text evidence="13">F-type ATPases have 2 components, F(1) - the catalytic core - and F(0) - the membrane proton channel. F(1) has five subunits: alpha(3), beta(3), gamma(1), delta(1), epsilon(1). F(0) has three main subunits: a(1), b(2) and c(10-14). The alpha and beta chains form an alternating ring which encloses part of the gamma chain. F(1) is attached to F(0) by a central stalk formed by the gamma and epsilon chains, while a peripheral stalk is formed by the delta and b chains.</text>
</comment>
<evidence type="ECO:0000313" key="16">
    <source>
        <dbReference type="Proteomes" id="UP000184517"/>
    </source>
</evidence>
<keyword evidence="7 13" id="KW-0406">Ion transport</keyword>
<sequence>MLIDWFTIIAQLINFLVLVWLLKHFLYRPILNTIDAREKRIADELADADSKRAEADQQREEFQQKNTEFDQQRTAKMNIVGEEAKTERARLLESVRQESDALRSKLELALKNEQLSLKDSLSQRAREEVFAIVRKALSDMAGTSLEASIADVFVKRLDALADAEKANLQSAFQDSTEALIVHTAFDLPKKQITQITKALHGLLGDGVVIEFATDANLISGIEIDSHGQKIGWSIADYLTTLTKRVNDVMLSHNAVQDESPELEKSQEQAS</sequence>
<dbReference type="RefSeq" id="WP_072842231.1">
    <property type="nucleotide sequence ID" value="NZ_FQVF01000030.1"/>
</dbReference>
<proteinExistence type="inferred from homology"/>
<evidence type="ECO:0000256" key="12">
    <source>
        <dbReference type="ARBA" id="ARBA00037847"/>
    </source>
</evidence>
<evidence type="ECO:0000256" key="1">
    <source>
        <dbReference type="ARBA" id="ARBA00005513"/>
    </source>
</evidence>
<dbReference type="InterPro" id="IPR002146">
    <property type="entry name" value="ATP_synth_b/b'su_bac/chlpt"/>
</dbReference>
<dbReference type="InterPro" id="IPR050059">
    <property type="entry name" value="ATP_synthase_B_chain"/>
</dbReference>
<gene>
    <name evidence="13" type="primary">atpF</name>
    <name evidence="15" type="ORF">SAMN02745753_04470</name>
</gene>
<dbReference type="InterPro" id="IPR017707">
    <property type="entry name" value="Alt_ATP_synth_F0_bsu"/>
</dbReference>
<evidence type="ECO:0000256" key="11">
    <source>
        <dbReference type="ARBA" id="ARBA00025614"/>
    </source>
</evidence>
<dbReference type="NCBIfam" id="TIGR03321">
    <property type="entry name" value="alt_F1F0_F0_B"/>
    <property type="match status" value="1"/>
</dbReference>
<comment type="function">
    <text evidence="11">Component of the F(0) channel, it forms part of the peripheral stalk, linking F(1) to F(0). The b'-subunit is a diverged and duplicated form of b found in plants and photosynthetic bacteria.</text>
</comment>
<evidence type="ECO:0000256" key="7">
    <source>
        <dbReference type="ARBA" id="ARBA00023065"/>
    </source>
</evidence>
<evidence type="ECO:0000256" key="5">
    <source>
        <dbReference type="ARBA" id="ARBA00022781"/>
    </source>
</evidence>
<dbReference type="CDD" id="cd06503">
    <property type="entry name" value="ATP-synt_Fo_b"/>
    <property type="match status" value="1"/>
</dbReference>
<dbReference type="GO" id="GO:0005886">
    <property type="term" value="C:plasma membrane"/>
    <property type="evidence" value="ECO:0007669"/>
    <property type="project" value="UniProtKB-SubCell"/>
</dbReference>
<keyword evidence="9 13" id="KW-0066">ATP synthesis</keyword>
<reference evidence="16" key="1">
    <citation type="submission" date="2016-11" db="EMBL/GenBank/DDBJ databases">
        <authorList>
            <person name="Varghese N."/>
            <person name="Submissions S."/>
        </authorList>
    </citation>
    <scope>NUCLEOTIDE SEQUENCE [LARGE SCALE GENOMIC DNA]</scope>
    <source>
        <strain evidence="16">DSM 16579</strain>
    </source>
</reference>
<dbReference type="AlphaFoldDB" id="A0A1M5MLC3"/>
<dbReference type="EMBL" id="FQVF01000030">
    <property type="protein sequence ID" value="SHG77553.1"/>
    <property type="molecule type" value="Genomic_DNA"/>
</dbReference>
<keyword evidence="6 13" id="KW-1133">Transmembrane helix</keyword>
<feature type="coiled-coil region" evidence="14">
    <location>
        <begin position="41"/>
        <end position="112"/>
    </location>
</feature>
<evidence type="ECO:0000256" key="4">
    <source>
        <dbReference type="ARBA" id="ARBA00022692"/>
    </source>
</evidence>
<keyword evidence="5 13" id="KW-0375">Hydrogen ion transport</keyword>
<name>A0A1M5MLC3_9GAMM</name>
<keyword evidence="3 13" id="KW-0138">CF(0)</keyword>
<dbReference type="PANTHER" id="PTHR33445:SF2">
    <property type="entry name" value="ATP SYNTHASE SUBUNIT B', CHLOROPLASTIC"/>
    <property type="match status" value="1"/>
</dbReference>
<protein>
    <recommendedName>
        <fullName evidence="13">ATP synthase subunit b</fullName>
    </recommendedName>
    <alternativeName>
        <fullName evidence="13">ATP synthase F(0) sector subunit b</fullName>
    </alternativeName>
    <alternativeName>
        <fullName evidence="13">ATPase subunit I</fullName>
    </alternativeName>
    <alternativeName>
        <fullName evidence="13">F-type ATPase subunit b</fullName>
        <shortName evidence="13">F-ATPase subunit b</shortName>
    </alternativeName>
</protein>
<evidence type="ECO:0000256" key="3">
    <source>
        <dbReference type="ARBA" id="ARBA00022547"/>
    </source>
</evidence>
<comment type="subcellular location">
    <subcellularLocation>
        <location evidence="13">Cell membrane</location>
        <topology evidence="13">Single-pass membrane protein</topology>
    </subcellularLocation>
    <subcellularLocation>
        <location evidence="12">Endomembrane system</location>
        <topology evidence="12">Single-pass membrane protein</topology>
    </subcellularLocation>
</comment>
<dbReference type="OrthoDB" id="466272at2"/>
<dbReference type="GO" id="GO:0045259">
    <property type="term" value="C:proton-transporting ATP synthase complex"/>
    <property type="evidence" value="ECO:0007669"/>
    <property type="project" value="UniProtKB-KW"/>
</dbReference>
<organism evidence="15 16">
    <name type="scientific">Marinomonas polaris DSM 16579</name>
    <dbReference type="NCBI Taxonomy" id="1122206"/>
    <lineage>
        <taxon>Bacteria</taxon>
        <taxon>Pseudomonadati</taxon>
        <taxon>Pseudomonadota</taxon>
        <taxon>Gammaproteobacteria</taxon>
        <taxon>Oceanospirillales</taxon>
        <taxon>Oceanospirillaceae</taxon>
        <taxon>Marinomonas</taxon>
    </lineage>
</organism>
<keyword evidence="8 13" id="KW-0472">Membrane</keyword>
<evidence type="ECO:0000256" key="6">
    <source>
        <dbReference type="ARBA" id="ARBA00022989"/>
    </source>
</evidence>
<comment type="similarity">
    <text evidence="1 13">Belongs to the ATPase B chain family.</text>
</comment>
<evidence type="ECO:0000256" key="14">
    <source>
        <dbReference type="SAM" id="Coils"/>
    </source>
</evidence>
<comment type="function">
    <text evidence="10 13">F(1)F(0) ATP synthase produces ATP from ADP in the presence of a proton or sodium gradient. F-type ATPases consist of two structural domains, F(1) containing the extramembraneous catalytic core and F(0) containing the membrane proton channel, linked together by a central stalk and a peripheral stalk. During catalysis, ATP synthesis in the catalytic domain of F(1) is coupled via a rotary mechanism of the central stalk subunits to proton translocation.</text>
</comment>
<keyword evidence="16" id="KW-1185">Reference proteome</keyword>
<accession>A0A1M5MLC3</accession>
<evidence type="ECO:0000256" key="10">
    <source>
        <dbReference type="ARBA" id="ARBA00025198"/>
    </source>
</evidence>
<dbReference type="GO" id="GO:0046933">
    <property type="term" value="F:proton-transporting ATP synthase activity, rotational mechanism"/>
    <property type="evidence" value="ECO:0007669"/>
    <property type="project" value="UniProtKB-UniRule"/>
</dbReference>
<dbReference type="STRING" id="1122206.SAMN02745753_04470"/>
<dbReference type="GO" id="GO:0046961">
    <property type="term" value="F:proton-transporting ATPase activity, rotational mechanism"/>
    <property type="evidence" value="ECO:0007669"/>
    <property type="project" value="TreeGrafter"/>
</dbReference>
<evidence type="ECO:0000256" key="2">
    <source>
        <dbReference type="ARBA" id="ARBA00022448"/>
    </source>
</evidence>
<dbReference type="PANTHER" id="PTHR33445">
    <property type="entry name" value="ATP SYNTHASE SUBUNIT B', CHLOROPLASTIC"/>
    <property type="match status" value="1"/>
</dbReference>
<evidence type="ECO:0000256" key="13">
    <source>
        <dbReference type="HAMAP-Rule" id="MF_01398"/>
    </source>
</evidence>
<keyword evidence="14" id="KW-0175">Coiled coil</keyword>